<dbReference type="CDD" id="cd07067">
    <property type="entry name" value="HP_PGM_like"/>
    <property type="match status" value="1"/>
</dbReference>
<evidence type="ECO:0000313" key="2">
    <source>
        <dbReference type="Proteomes" id="UP000651977"/>
    </source>
</evidence>
<dbReference type="InterPro" id="IPR029033">
    <property type="entry name" value="His_PPase_superfam"/>
</dbReference>
<dbReference type="InterPro" id="IPR013078">
    <property type="entry name" value="His_Pase_superF_clade-1"/>
</dbReference>
<dbReference type="SMART" id="SM00855">
    <property type="entry name" value="PGAM"/>
    <property type="match status" value="1"/>
</dbReference>
<proteinExistence type="predicted"/>
<dbReference type="Gene3D" id="3.40.50.1240">
    <property type="entry name" value="Phosphoglycerate mutase-like"/>
    <property type="match status" value="1"/>
</dbReference>
<comment type="caution">
    <text evidence="1">The sequence shown here is derived from an EMBL/GenBank/DDBJ whole genome shotgun (WGS) entry which is preliminary data.</text>
</comment>
<dbReference type="EMBL" id="BMDY01000004">
    <property type="protein sequence ID" value="GGA97646.1"/>
    <property type="molecule type" value="Genomic_DNA"/>
</dbReference>
<name>A0ABQ1HYZ1_9ALTE</name>
<dbReference type="Pfam" id="PF00300">
    <property type="entry name" value="His_Phos_1"/>
    <property type="match status" value="1"/>
</dbReference>
<sequence>MAKTLCLIRHGKSRWDQPHLNDRQRSLAPRGQAAASLMARHHAPEFARLQLVHYSPAARCEQTLQYWLAQRQANLDSALELDLKVLSEENLYSFSWADLLLHIQGLPEAYSKVALVGHNPALLELVEYLTGQDLVKFPTASIAVLRSPKAWSAFGQHCVQLELFDTPKRLAVRLDSSL</sequence>
<dbReference type="RefSeq" id="WP_055732306.1">
    <property type="nucleotide sequence ID" value="NZ_BMDY01000004.1"/>
</dbReference>
<keyword evidence="2" id="KW-1185">Reference proteome</keyword>
<evidence type="ECO:0000313" key="1">
    <source>
        <dbReference type="EMBL" id="GGA97646.1"/>
    </source>
</evidence>
<organism evidence="1 2">
    <name type="scientific">Agarivorans gilvus</name>
    <dbReference type="NCBI Taxonomy" id="680279"/>
    <lineage>
        <taxon>Bacteria</taxon>
        <taxon>Pseudomonadati</taxon>
        <taxon>Pseudomonadota</taxon>
        <taxon>Gammaproteobacteria</taxon>
        <taxon>Alteromonadales</taxon>
        <taxon>Alteromonadaceae</taxon>
        <taxon>Agarivorans</taxon>
    </lineage>
</organism>
<dbReference type="Proteomes" id="UP000651977">
    <property type="component" value="Unassembled WGS sequence"/>
</dbReference>
<dbReference type="SUPFAM" id="SSF53254">
    <property type="entry name" value="Phosphoglycerate mutase-like"/>
    <property type="match status" value="1"/>
</dbReference>
<reference evidence="2" key="1">
    <citation type="journal article" date="2019" name="Int. J. Syst. Evol. Microbiol.">
        <title>The Global Catalogue of Microorganisms (GCM) 10K type strain sequencing project: providing services to taxonomists for standard genome sequencing and annotation.</title>
        <authorList>
            <consortium name="The Broad Institute Genomics Platform"/>
            <consortium name="The Broad Institute Genome Sequencing Center for Infectious Disease"/>
            <person name="Wu L."/>
            <person name="Ma J."/>
        </authorList>
    </citation>
    <scope>NUCLEOTIDE SEQUENCE [LARGE SCALE GENOMIC DNA]</scope>
    <source>
        <strain evidence="2">CGMCC 1.10131</strain>
    </source>
</reference>
<protein>
    <submittedName>
        <fullName evidence="1">Phosphohistidine phosphatase</fullName>
    </submittedName>
</protein>
<gene>
    <name evidence="1" type="ORF">GCM10007414_08270</name>
</gene>
<accession>A0ABQ1HYZ1</accession>